<evidence type="ECO:0000313" key="1">
    <source>
        <dbReference type="EMBL" id="CAG8743072.1"/>
    </source>
</evidence>
<organism evidence="1 2">
    <name type="scientific">Dentiscutata heterogama</name>
    <dbReference type="NCBI Taxonomy" id="1316150"/>
    <lineage>
        <taxon>Eukaryota</taxon>
        <taxon>Fungi</taxon>
        <taxon>Fungi incertae sedis</taxon>
        <taxon>Mucoromycota</taxon>
        <taxon>Glomeromycotina</taxon>
        <taxon>Glomeromycetes</taxon>
        <taxon>Diversisporales</taxon>
        <taxon>Gigasporaceae</taxon>
        <taxon>Dentiscutata</taxon>
    </lineage>
</organism>
<reference evidence="1" key="1">
    <citation type="submission" date="2021-06" db="EMBL/GenBank/DDBJ databases">
        <authorList>
            <person name="Kallberg Y."/>
            <person name="Tangrot J."/>
            <person name="Rosling A."/>
        </authorList>
    </citation>
    <scope>NUCLEOTIDE SEQUENCE</scope>
    <source>
        <strain evidence="1">IL203A</strain>
    </source>
</reference>
<proteinExistence type="predicted"/>
<accession>A0ACA9QAH9</accession>
<dbReference type="EMBL" id="CAJVPU010042211">
    <property type="protein sequence ID" value="CAG8743072.1"/>
    <property type="molecule type" value="Genomic_DNA"/>
</dbReference>
<dbReference type="Proteomes" id="UP000789702">
    <property type="component" value="Unassembled WGS sequence"/>
</dbReference>
<feature type="non-terminal residue" evidence="1">
    <location>
        <position position="1"/>
    </location>
</feature>
<sequence>RTMRELLLVRKLEEENAKKNKQNEPPTPNLPENTSNIDSHIEKPSFPQETQEAHQDTHNITLNNNSDINLSSDGNTQNNPDISTVQIQTSVTVLNTDIQQQSSALPDDDNSISIPLENSTSNDVASSDKTVHPAELAENISDLTEGKKQYDTALQTKRE</sequence>
<evidence type="ECO:0000313" key="2">
    <source>
        <dbReference type="Proteomes" id="UP000789702"/>
    </source>
</evidence>
<protein>
    <submittedName>
        <fullName evidence="1">15891_t:CDS:1</fullName>
    </submittedName>
</protein>
<name>A0ACA9QAH9_9GLOM</name>
<keyword evidence="2" id="KW-1185">Reference proteome</keyword>
<feature type="non-terminal residue" evidence="1">
    <location>
        <position position="159"/>
    </location>
</feature>
<gene>
    <name evidence="1" type="ORF">DHETER_LOCUS14170</name>
</gene>
<comment type="caution">
    <text evidence="1">The sequence shown here is derived from an EMBL/GenBank/DDBJ whole genome shotgun (WGS) entry which is preliminary data.</text>
</comment>